<dbReference type="Proteomes" id="UP000608850">
    <property type="component" value="Unassembled WGS sequence"/>
</dbReference>
<evidence type="ECO:0000313" key="3">
    <source>
        <dbReference type="Proteomes" id="UP000608850"/>
    </source>
</evidence>
<dbReference type="InterPro" id="IPR029063">
    <property type="entry name" value="SAM-dependent_MTases_sf"/>
</dbReference>
<dbReference type="EMBL" id="BMOQ01000001">
    <property type="protein sequence ID" value="GGN06125.1"/>
    <property type="molecule type" value="Genomic_DNA"/>
</dbReference>
<sequence length="85" mass="9216">MHERETPGGVRFVRDDVTAPDRGVYADADGVYALNCPPELHRPLAEVARTAGARCGFTTLGGDQPAVPVERRTIGPETLYVARPR</sequence>
<dbReference type="AlphaFoldDB" id="A0A830G7C1"/>
<organism evidence="2 3">
    <name type="scientific">Halarchaeum nitratireducens</name>
    <dbReference type="NCBI Taxonomy" id="489913"/>
    <lineage>
        <taxon>Archaea</taxon>
        <taxon>Methanobacteriati</taxon>
        <taxon>Methanobacteriota</taxon>
        <taxon>Stenosarchaea group</taxon>
        <taxon>Halobacteria</taxon>
        <taxon>Halobacteriales</taxon>
        <taxon>Halobacteriaceae</taxon>
    </lineage>
</organism>
<proteinExistence type="inferred from homology"/>
<gene>
    <name evidence="2" type="ORF">GCM10009021_01310</name>
</gene>
<protein>
    <submittedName>
        <fullName evidence="2">Uncharacterized protein</fullName>
    </submittedName>
</protein>
<comment type="caution">
    <text evidence="2">The sequence shown here is derived from an EMBL/GenBank/DDBJ whole genome shotgun (WGS) entry which is preliminary data.</text>
</comment>
<comment type="similarity">
    <text evidence="1">Belongs to the UPF0146 family.</text>
</comment>
<name>A0A830G7C1_9EURY</name>
<dbReference type="Pfam" id="PF03686">
    <property type="entry name" value="UPF0146"/>
    <property type="match status" value="1"/>
</dbReference>
<evidence type="ECO:0000256" key="1">
    <source>
        <dbReference type="ARBA" id="ARBA00006969"/>
    </source>
</evidence>
<keyword evidence="3" id="KW-1185">Reference proteome</keyword>
<reference evidence="2 3" key="1">
    <citation type="journal article" date="2019" name="Int. J. Syst. Evol. Microbiol.">
        <title>The Global Catalogue of Microorganisms (GCM) 10K type strain sequencing project: providing services to taxonomists for standard genome sequencing and annotation.</title>
        <authorList>
            <consortium name="The Broad Institute Genomics Platform"/>
            <consortium name="The Broad Institute Genome Sequencing Center for Infectious Disease"/>
            <person name="Wu L."/>
            <person name="Ma J."/>
        </authorList>
    </citation>
    <scope>NUCLEOTIDE SEQUENCE [LARGE SCALE GENOMIC DNA]</scope>
    <source>
        <strain evidence="2 3">JCM 16331</strain>
    </source>
</reference>
<evidence type="ECO:0000313" key="2">
    <source>
        <dbReference type="EMBL" id="GGN06125.1"/>
    </source>
</evidence>
<dbReference type="Gene3D" id="3.40.50.150">
    <property type="entry name" value="Vaccinia Virus protein VP39"/>
    <property type="match status" value="1"/>
</dbReference>
<dbReference type="InterPro" id="IPR005353">
    <property type="entry name" value="UPF0146"/>
</dbReference>
<accession>A0A830G7C1</accession>